<dbReference type="SUPFAM" id="SSF74653">
    <property type="entry name" value="TolA/TonB C-terminal domain"/>
    <property type="match status" value="1"/>
</dbReference>
<keyword evidence="13" id="KW-1185">Reference proteome</keyword>
<evidence type="ECO:0000313" key="13">
    <source>
        <dbReference type="Proteomes" id="UP001597094"/>
    </source>
</evidence>
<dbReference type="InterPro" id="IPR006260">
    <property type="entry name" value="TonB/TolA_C"/>
</dbReference>
<evidence type="ECO:0000256" key="8">
    <source>
        <dbReference type="ARBA" id="ARBA00022989"/>
    </source>
</evidence>
<dbReference type="InterPro" id="IPR051045">
    <property type="entry name" value="TonB-dependent_transducer"/>
</dbReference>
<protein>
    <submittedName>
        <fullName evidence="12">TonB family protein</fullName>
    </submittedName>
</protein>
<dbReference type="Pfam" id="PF03544">
    <property type="entry name" value="TonB_C"/>
    <property type="match status" value="1"/>
</dbReference>
<dbReference type="PANTHER" id="PTHR33446">
    <property type="entry name" value="PROTEIN TONB-RELATED"/>
    <property type="match status" value="1"/>
</dbReference>
<proteinExistence type="inferred from homology"/>
<evidence type="ECO:0000259" key="11">
    <source>
        <dbReference type="PROSITE" id="PS52015"/>
    </source>
</evidence>
<evidence type="ECO:0000256" key="1">
    <source>
        <dbReference type="ARBA" id="ARBA00004383"/>
    </source>
</evidence>
<evidence type="ECO:0000256" key="6">
    <source>
        <dbReference type="ARBA" id="ARBA00022692"/>
    </source>
</evidence>
<accession>A0ABW3SNE8</accession>
<keyword evidence="9" id="KW-0472">Membrane</keyword>
<evidence type="ECO:0000256" key="7">
    <source>
        <dbReference type="ARBA" id="ARBA00022927"/>
    </source>
</evidence>
<feature type="chain" id="PRO_5046951414" evidence="10">
    <location>
        <begin position="27"/>
        <end position="258"/>
    </location>
</feature>
<evidence type="ECO:0000256" key="9">
    <source>
        <dbReference type="ARBA" id="ARBA00023136"/>
    </source>
</evidence>
<evidence type="ECO:0000256" key="10">
    <source>
        <dbReference type="SAM" id="SignalP"/>
    </source>
</evidence>
<evidence type="ECO:0000256" key="5">
    <source>
        <dbReference type="ARBA" id="ARBA00022519"/>
    </source>
</evidence>
<comment type="subcellular location">
    <subcellularLocation>
        <location evidence="1">Cell inner membrane</location>
        <topology evidence="1">Single-pass membrane protein</topology>
        <orientation evidence="1">Periplasmic side</orientation>
    </subcellularLocation>
</comment>
<dbReference type="EMBL" id="JBHTLD010000055">
    <property type="protein sequence ID" value="MFD1186165.1"/>
    <property type="molecule type" value="Genomic_DNA"/>
</dbReference>
<feature type="domain" description="TonB C-terminal" evidence="11">
    <location>
        <begin position="167"/>
        <end position="258"/>
    </location>
</feature>
<keyword evidence="6" id="KW-0812">Transmembrane</keyword>
<keyword evidence="8" id="KW-1133">Transmembrane helix</keyword>
<comment type="caution">
    <text evidence="12">The sequence shown here is derived from an EMBL/GenBank/DDBJ whole genome shotgun (WGS) entry which is preliminary data.</text>
</comment>
<keyword evidence="4" id="KW-1003">Cell membrane</keyword>
<dbReference type="Proteomes" id="UP001597094">
    <property type="component" value="Unassembled WGS sequence"/>
</dbReference>
<dbReference type="PANTHER" id="PTHR33446:SF2">
    <property type="entry name" value="PROTEIN TONB"/>
    <property type="match status" value="1"/>
</dbReference>
<organism evidence="12 13">
    <name type="scientific">Pontibacter rugosus</name>
    <dbReference type="NCBI Taxonomy" id="1745966"/>
    <lineage>
        <taxon>Bacteria</taxon>
        <taxon>Pseudomonadati</taxon>
        <taxon>Bacteroidota</taxon>
        <taxon>Cytophagia</taxon>
        <taxon>Cytophagales</taxon>
        <taxon>Hymenobacteraceae</taxon>
        <taxon>Pontibacter</taxon>
    </lineage>
</organism>
<evidence type="ECO:0000256" key="4">
    <source>
        <dbReference type="ARBA" id="ARBA00022475"/>
    </source>
</evidence>
<feature type="signal peptide" evidence="10">
    <location>
        <begin position="1"/>
        <end position="26"/>
    </location>
</feature>
<dbReference type="Gene3D" id="2.20.110.10">
    <property type="entry name" value="Histone H3 K4-specific methyltransferase SET7/9 N-terminal domain"/>
    <property type="match status" value="1"/>
</dbReference>
<dbReference type="Gene3D" id="3.30.1150.10">
    <property type="match status" value="1"/>
</dbReference>
<evidence type="ECO:0000313" key="12">
    <source>
        <dbReference type="EMBL" id="MFD1186165.1"/>
    </source>
</evidence>
<name>A0ABW3SNE8_9BACT</name>
<dbReference type="PROSITE" id="PS52015">
    <property type="entry name" value="TONB_CTD"/>
    <property type="match status" value="1"/>
</dbReference>
<dbReference type="SUPFAM" id="SSF82185">
    <property type="entry name" value="Histone H3 K4-specific methyltransferase SET7/9 N-terminal domain"/>
    <property type="match status" value="1"/>
</dbReference>
<dbReference type="NCBIfam" id="TIGR01352">
    <property type="entry name" value="tonB_Cterm"/>
    <property type="match status" value="1"/>
</dbReference>
<evidence type="ECO:0000256" key="3">
    <source>
        <dbReference type="ARBA" id="ARBA00022448"/>
    </source>
</evidence>
<dbReference type="InterPro" id="IPR037682">
    <property type="entry name" value="TonB_C"/>
</dbReference>
<reference evidence="13" key="1">
    <citation type="journal article" date="2019" name="Int. J. Syst. Evol. Microbiol.">
        <title>The Global Catalogue of Microorganisms (GCM) 10K type strain sequencing project: providing services to taxonomists for standard genome sequencing and annotation.</title>
        <authorList>
            <consortium name="The Broad Institute Genomics Platform"/>
            <consortium name="The Broad Institute Genome Sequencing Center for Infectious Disease"/>
            <person name="Wu L."/>
            <person name="Ma J."/>
        </authorList>
    </citation>
    <scope>NUCLEOTIDE SEQUENCE [LARGE SCALE GENOMIC DNA]</scope>
    <source>
        <strain evidence="13">JCM 31319</strain>
    </source>
</reference>
<sequence length="258" mass="28937">MKTNLKSALVMALAGAILFFADAAKAQVKHVLYYDATRQAMTNPQGAKFVEVIERKHGKAKDGIITLYKIVSDTSDYIALSKAYYTSVYEPRKIHGQLLTFFPNGKRHSIQFSKGEMHGELKTYYTSGLLKREELYENGERLGGKCYDEKGKEVAFVPYREKPLFPGGEQAMLRFLGQNTRYPASSQRRGISGVVVISFIVDENGELCNPVVAQSVDQDLDNEALRVVKKMPKWQPAKLEGKAVSAKYNLPVRFSLGR</sequence>
<evidence type="ECO:0000256" key="2">
    <source>
        <dbReference type="ARBA" id="ARBA00006555"/>
    </source>
</evidence>
<keyword evidence="10" id="KW-0732">Signal</keyword>
<keyword evidence="3" id="KW-0813">Transport</keyword>
<keyword evidence="7" id="KW-0653">Protein transport</keyword>
<keyword evidence="5" id="KW-0997">Cell inner membrane</keyword>
<gene>
    <name evidence="12" type="ORF">ACFQ2O_08125</name>
</gene>
<comment type="similarity">
    <text evidence="2">Belongs to the TonB family.</text>
</comment>
<dbReference type="RefSeq" id="WP_377525421.1">
    <property type="nucleotide sequence ID" value="NZ_JBHTLD010000055.1"/>
</dbReference>